<dbReference type="PANTHER" id="PTHR30146:SF109">
    <property type="entry name" value="HTH-TYPE TRANSCRIPTIONAL REGULATOR GALS"/>
    <property type="match status" value="1"/>
</dbReference>
<dbReference type="AlphaFoldDB" id="A0A1J5Q0M7"/>
<comment type="caution">
    <text evidence="5">The sequence shown here is derived from an EMBL/GenBank/DDBJ whole genome shotgun (WGS) entry which is preliminary data.</text>
</comment>
<gene>
    <name evidence="5" type="primary">cytR_9</name>
    <name evidence="5" type="ORF">GALL_410310</name>
</gene>
<dbReference type="CDD" id="cd06267">
    <property type="entry name" value="PBP1_LacI_sugar_binding-like"/>
    <property type="match status" value="1"/>
</dbReference>
<protein>
    <submittedName>
        <fullName evidence="5">HTH-type transcriptional repressor CytR</fullName>
    </submittedName>
</protein>
<keyword evidence="1" id="KW-0805">Transcription regulation</keyword>
<dbReference type="PANTHER" id="PTHR30146">
    <property type="entry name" value="LACI-RELATED TRANSCRIPTIONAL REPRESSOR"/>
    <property type="match status" value="1"/>
</dbReference>
<evidence type="ECO:0000256" key="3">
    <source>
        <dbReference type="ARBA" id="ARBA00023163"/>
    </source>
</evidence>
<dbReference type="InterPro" id="IPR028082">
    <property type="entry name" value="Peripla_BP_I"/>
</dbReference>
<name>A0A1J5Q0M7_9ZZZZ</name>
<evidence type="ECO:0000313" key="5">
    <source>
        <dbReference type="EMBL" id="OIQ77273.1"/>
    </source>
</evidence>
<sequence length="293" mass="30526">MVTLGYRPNRAARALATGRTGSIALIVPEPDERVLSDPFFAGTLNGLSSALVGTDVQLVLLLVRPGEATWRAIDYVRGGHVDGAVVASHRRRDVVDDHLLESRLPLVFVGRPAAGARGVRYVDVDNVEGGRIAAAHLLHRGRRRIGTLAGPADMSAGVDRLLGWRQALRSDGQVDDAVEYGDFTPAGGAAAAERLLAVHPDVDAIFIASDLMASGALGFLAAQGIAVPGRIAVVGYDDLGVAASTSPALTTVSSPVVEMARTAGRLLLEQMAGGSTVGDPVIFTPTLVERESS</sequence>
<feature type="domain" description="HTH lacI-type" evidence="4">
    <location>
        <begin position="1"/>
        <end position="17"/>
    </location>
</feature>
<dbReference type="EMBL" id="MLJW01001654">
    <property type="protein sequence ID" value="OIQ77273.1"/>
    <property type="molecule type" value="Genomic_DNA"/>
</dbReference>
<dbReference type="SUPFAM" id="SSF53822">
    <property type="entry name" value="Periplasmic binding protein-like I"/>
    <property type="match status" value="1"/>
</dbReference>
<dbReference type="Gene3D" id="3.40.50.2300">
    <property type="match status" value="2"/>
</dbReference>
<keyword evidence="2" id="KW-0238">DNA-binding</keyword>
<organism evidence="5">
    <name type="scientific">mine drainage metagenome</name>
    <dbReference type="NCBI Taxonomy" id="410659"/>
    <lineage>
        <taxon>unclassified sequences</taxon>
        <taxon>metagenomes</taxon>
        <taxon>ecological metagenomes</taxon>
    </lineage>
</organism>
<evidence type="ECO:0000259" key="4">
    <source>
        <dbReference type="PROSITE" id="PS50932"/>
    </source>
</evidence>
<evidence type="ECO:0000256" key="1">
    <source>
        <dbReference type="ARBA" id="ARBA00023015"/>
    </source>
</evidence>
<accession>A0A1J5Q0M7</accession>
<proteinExistence type="predicted"/>
<dbReference type="GO" id="GO:0000976">
    <property type="term" value="F:transcription cis-regulatory region binding"/>
    <property type="evidence" value="ECO:0007669"/>
    <property type="project" value="TreeGrafter"/>
</dbReference>
<dbReference type="GO" id="GO:0003700">
    <property type="term" value="F:DNA-binding transcription factor activity"/>
    <property type="evidence" value="ECO:0007669"/>
    <property type="project" value="TreeGrafter"/>
</dbReference>
<dbReference type="Pfam" id="PF13377">
    <property type="entry name" value="Peripla_BP_3"/>
    <property type="match status" value="1"/>
</dbReference>
<dbReference type="PROSITE" id="PS50932">
    <property type="entry name" value="HTH_LACI_2"/>
    <property type="match status" value="1"/>
</dbReference>
<keyword evidence="3" id="KW-0804">Transcription</keyword>
<dbReference type="InterPro" id="IPR000843">
    <property type="entry name" value="HTH_LacI"/>
</dbReference>
<evidence type="ECO:0000256" key="2">
    <source>
        <dbReference type="ARBA" id="ARBA00023125"/>
    </source>
</evidence>
<dbReference type="InterPro" id="IPR046335">
    <property type="entry name" value="LacI/GalR-like_sensor"/>
</dbReference>
<reference evidence="5" key="1">
    <citation type="submission" date="2016-10" db="EMBL/GenBank/DDBJ databases">
        <title>Sequence of Gallionella enrichment culture.</title>
        <authorList>
            <person name="Poehlein A."/>
            <person name="Muehling M."/>
            <person name="Daniel R."/>
        </authorList>
    </citation>
    <scope>NUCLEOTIDE SEQUENCE</scope>
</reference>